<name>A0A7E4VEL7_PANRE</name>
<dbReference type="AlphaFoldDB" id="A0A7E4VEL7"/>
<keyword evidence="1" id="KW-1185">Reference proteome</keyword>
<dbReference type="Proteomes" id="UP000492821">
    <property type="component" value="Unassembled WGS sequence"/>
</dbReference>
<evidence type="ECO:0000313" key="1">
    <source>
        <dbReference type="Proteomes" id="UP000492821"/>
    </source>
</evidence>
<reference evidence="1" key="1">
    <citation type="journal article" date="2013" name="Genetics">
        <title>The draft genome and transcriptome of Panagrellus redivivus are shaped by the harsh demands of a free-living lifestyle.</title>
        <authorList>
            <person name="Srinivasan J."/>
            <person name="Dillman A.R."/>
            <person name="Macchietto M.G."/>
            <person name="Heikkinen L."/>
            <person name="Lakso M."/>
            <person name="Fracchia K.M."/>
            <person name="Antoshechkin I."/>
            <person name="Mortazavi A."/>
            <person name="Wong G."/>
            <person name="Sternberg P.W."/>
        </authorList>
    </citation>
    <scope>NUCLEOTIDE SEQUENCE [LARGE SCALE GENOMIC DNA]</scope>
    <source>
        <strain evidence="1">MT8872</strain>
    </source>
</reference>
<sequence length="95" mass="10528">MCEWLVAELNDIRCVVPLLSIPPPLRSANHFALEAYCRALCSLRRKRQQATWLHAGYSRRTIVIVIVVVDGLQGNTNVAYLKPGFAYVPGAAFSA</sequence>
<organism evidence="1 2">
    <name type="scientific">Panagrellus redivivus</name>
    <name type="common">Microworm</name>
    <dbReference type="NCBI Taxonomy" id="6233"/>
    <lineage>
        <taxon>Eukaryota</taxon>
        <taxon>Metazoa</taxon>
        <taxon>Ecdysozoa</taxon>
        <taxon>Nematoda</taxon>
        <taxon>Chromadorea</taxon>
        <taxon>Rhabditida</taxon>
        <taxon>Tylenchina</taxon>
        <taxon>Panagrolaimomorpha</taxon>
        <taxon>Panagrolaimoidea</taxon>
        <taxon>Panagrolaimidae</taxon>
        <taxon>Panagrellus</taxon>
    </lineage>
</organism>
<protein>
    <submittedName>
        <fullName evidence="2">Piwi domain-containing protein</fullName>
    </submittedName>
</protein>
<evidence type="ECO:0000313" key="2">
    <source>
        <dbReference type="WBParaSite" id="Pan_g20172.t1"/>
    </source>
</evidence>
<accession>A0A7E4VEL7</accession>
<reference evidence="2" key="2">
    <citation type="submission" date="2020-10" db="UniProtKB">
        <authorList>
            <consortium name="WormBaseParasite"/>
        </authorList>
    </citation>
    <scope>IDENTIFICATION</scope>
</reference>
<dbReference type="WBParaSite" id="Pan_g20172.t1">
    <property type="protein sequence ID" value="Pan_g20172.t1"/>
    <property type="gene ID" value="Pan_g20172"/>
</dbReference>
<proteinExistence type="predicted"/>